<dbReference type="Pfam" id="PF01381">
    <property type="entry name" value="HTH_3"/>
    <property type="match status" value="1"/>
</dbReference>
<dbReference type="CDD" id="cd00093">
    <property type="entry name" value="HTH_XRE"/>
    <property type="match status" value="1"/>
</dbReference>
<dbReference type="EMBL" id="UOFX01000058">
    <property type="protein sequence ID" value="VAX09948.1"/>
    <property type="molecule type" value="Genomic_DNA"/>
</dbReference>
<accession>A0A3B1BF01</accession>
<dbReference type="InterPro" id="IPR001387">
    <property type="entry name" value="Cro/C1-type_HTH"/>
</dbReference>
<feature type="domain" description="HTH cro/C1-type" evidence="2">
    <location>
        <begin position="20"/>
        <end position="74"/>
    </location>
</feature>
<dbReference type="PANTHER" id="PTHR46558:SF11">
    <property type="entry name" value="HTH-TYPE TRANSCRIPTIONAL REGULATOR XRE"/>
    <property type="match status" value="1"/>
</dbReference>
<dbReference type="Gene3D" id="1.10.260.40">
    <property type="entry name" value="lambda repressor-like DNA-binding domains"/>
    <property type="match status" value="1"/>
</dbReference>
<organism evidence="3">
    <name type="scientific">hydrothermal vent metagenome</name>
    <dbReference type="NCBI Taxonomy" id="652676"/>
    <lineage>
        <taxon>unclassified sequences</taxon>
        <taxon>metagenomes</taxon>
        <taxon>ecological metagenomes</taxon>
    </lineage>
</organism>
<dbReference type="InterPro" id="IPR010982">
    <property type="entry name" value="Lambda_DNA-bd_dom_sf"/>
</dbReference>
<evidence type="ECO:0000256" key="1">
    <source>
        <dbReference type="ARBA" id="ARBA00023125"/>
    </source>
</evidence>
<sequence length="136" mass="15972">MLSKYHVIESWCMADFGKKLAELRKTRQLTQMELAEMLEVQPRLIGRWEQGKGKPQFDYIIKLADVLEVSLDQLLLGANNQQSAQFDIQNRKLKELCRQVDQLKQEDQNVICHFLDMAIRQDRLKHIVTDPIHAVR</sequence>
<gene>
    <name evidence="3" type="ORF">MNBD_GAMMA26-1908</name>
</gene>
<proteinExistence type="predicted"/>
<dbReference type="AlphaFoldDB" id="A0A3B1BF01"/>
<dbReference type="SMART" id="SM00530">
    <property type="entry name" value="HTH_XRE"/>
    <property type="match status" value="1"/>
</dbReference>
<evidence type="ECO:0000313" key="3">
    <source>
        <dbReference type="EMBL" id="VAX09948.1"/>
    </source>
</evidence>
<name>A0A3B1BF01_9ZZZZ</name>
<dbReference type="PANTHER" id="PTHR46558">
    <property type="entry name" value="TRACRIPTIONAL REGULATORY PROTEIN-RELATED-RELATED"/>
    <property type="match status" value="1"/>
</dbReference>
<protein>
    <recommendedName>
        <fullName evidence="2">HTH cro/C1-type domain-containing protein</fullName>
    </recommendedName>
</protein>
<dbReference type="SUPFAM" id="SSF47413">
    <property type="entry name" value="lambda repressor-like DNA-binding domains"/>
    <property type="match status" value="1"/>
</dbReference>
<dbReference type="GO" id="GO:0003677">
    <property type="term" value="F:DNA binding"/>
    <property type="evidence" value="ECO:0007669"/>
    <property type="project" value="UniProtKB-KW"/>
</dbReference>
<dbReference type="PROSITE" id="PS50943">
    <property type="entry name" value="HTH_CROC1"/>
    <property type="match status" value="1"/>
</dbReference>
<keyword evidence="1" id="KW-0238">DNA-binding</keyword>
<evidence type="ECO:0000259" key="2">
    <source>
        <dbReference type="PROSITE" id="PS50943"/>
    </source>
</evidence>
<reference evidence="3" key="1">
    <citation type="submission" date="2018-06" db="EMBL/GenBank/DDBJ databases">
        <authorList>
            <person name="Zhirakovskaya E."/>
        </authorList>
    </citation>
    <scope>NUCLEOTIDE SEQUENCE</scope>
</reference>